<evidence type="ECO:0000256" key="1">
    <source>
        <dbReference type="SAM" id="Phobius"/>
    </source>
</evidence>
<feature type="non-terminal residue" evidence="2">
    <location>
        <position position="1"/>
    </location>
</feature>
<feature type="transmembrane region" description="Helical" evidence="1">
    <location>
        <begin position="95"/>
        <end position="112"/>
    </location>
</feature>
<comment type="caution">
    <text evidence="2">The sequence shown here is derived from an EMBL/GenBank/DDBJ whole genome shotgun (WGS) entry which is preliminary data.</text>
</comment>
<keyword evidence="1" id="KW-0472">Membrane</keyword>
<reference evidence="2 3" key="1">
    <citation type="journal article" date="2018" name="Sci. Rep.">
        <title>Genomic signatures of local adaptation to the degree of environmental predictability in rotifers.</title>
        <authorList>
            <person name="Franch-Gras L."/>
            <person name="Hahn C."/>
            <person name="Garcia-Roger E.M."/>
            <person name="Carmona M.J."/>
            <person name="Serra M."/>
            <person name="Gomez A."/>
        </authorList>
    </citation>
    <scope>NUCLEOTIDE SEQUENCE [LARGE SCALE GENOMIC DNA]</scope>
    <source>
        <strain evidence="2">HYR1</strain>
    </source>
</reference>
<keyword evidence="1" id="KW-1133">Transmembrane helix</keyword>
<name>A0A3M7PU32_BRAPC</name>
<proteinExistence type="predicted"/>
<sequence length="125" mass="14981">QSFDIRAAIDDIKVHSCFALNAPRKYYHIKRRKMLKKKNYIISFLLNTKTFLIDDYLILKIKLNNGVPDLILHTIGKFRTFYCNFISMSFHSKCQIISIFWTFFFTLIYFNLKELYFGADKQTNK</sequence>
<protein>
    <submittedName>
        <fullName evidence="2">Uncharacterized protein</fullName>
    </submittedName>
</protein>
<dbReference type="Proteomes" id="UP000276133">
    <property type="component" value="Unassembled WGS sequence"/>
</dbReference>
<keyword evidence="1" id="KW-0812">Transmembrane</keyword>
<dbReference type="AlphaFoldDB" id="A0A3M7PU32"/>
<organism evidence="2 3">
    <name type="scientific">Brachionus plicatilis</name>
    <name type="common">Marine rotifer</name>
    <name type="synonym">Brachionus muelleri</name>
    <dbReference type="NCBI Taxonomy" id="10195"/>
    <lineage>
        <taxon>Eukaryota</taxon>
        <taxon>Metazoa</taxon>
        <taxon>Spiralia</taxon>
        <taxon>Gnathifera</taxon>
        <taxon>Rotifera</taxon>
        <taxon>Eurotatoria</taxon>
        <taxon>Monogononta</taxon>
        <taxon>Pseudotrocha</taxon>
        <taxon>Ploima</taxon>
        <taxon>Brachionidae</taxon>
        <taxon>Brachionus</taxon>
    </lineage>
</organism>
<accession>A0A3M7PU32</accession>
<evidence type="ECO:0000313" key="3">
    <source>
        <dbReference type="Proteomes" id="UP000276133"/>
    </source>
</evidence>
<gene>
    <name evidence="2" type="ORF">BpHYR1_038646</name>
</gene>
<keyword evidence="3" id="KW-1185">Reference proteome</keyword>
<feature type="transmembrane region" description="Helical" evidence="1">
    <location>
        <begin position="40"/>
        <end position="59"/>
    </location>
</feature>
<evidence type="ECO:0000313" key="2">
    <source>
        <dbReference type="EMBL" id="RNA02672.1"/>
    </source>
</evidence>
<dbReference type="EMBL" id="REGN01008792">
    <property type="protein sequence ID" value="RNA02672.1"/>
    <property type="molecule type" value="Genomic_DNA"/>
</dbReference>